<dbReference type="CDD" id="cd06171">
    <property type="entry name" value="Sigma70_r4"/>
    <property type="match status" value="1"/>
</dbReference>
<dbReference type="Pfam" id="PF04542">
    <property type="entry name" value="Sigma70_r2"/>
    <property type="match status" value="1"/>
</dbReference>
<dbReference type="InterPro" id="IPR013325">
    <property type="entry name" value="RNA_pol_sigma_r2"/>
</dbReference>
<accession>A0A1W2AMS4</accession>
<evidence type="ECO:0000313" key="9">
    <source>
        <dbReference type="Proteomes" id="UP000192678"/>
    </source>
</evidence>
<evidence type="ECO:0000256" key="3">
    <source>
        <dbReference type="ARBA" id="ARBA00023082"/>
    </source>
</evidence>
<evidence type="ECO:0000256" key="2">
    <source>
        <dbReference type="ARBA" id="ARBA00023015"/>
    </source>
</evidence>
<sequence>MNLYKNLNDQELAVLLKKGNEAAFHEIYERYKGILHMHAYKKLVDFEEAKDLVQELFGALWDKRDDLPETVNFSGYLYNSVRNRVFNIYAHKKVAAGYITSFQEFNREASYITDERVRENELAKQIEAEITALPERMREVFLLSRKEHLSHKEIAERLDISEFTVKNHIKKALKTLRFRLGLFAYLLFLIKYYFLK</sequence>
<dbReference type="PANTHER" id="PTHR43133">
    <property type="entry name" value="RNA POLYMERASE ECF-TYPE SIGMA FACTO"/>
    <property type="match status" value="1"/>
</dbReference>
<keyword evidence="5" id="KW-0812">Transmembrane</keyword>
<dbReference type="STRING" id="475255.SAMN04488101_101745"/>
<name>A0A1W2AMS4_9SPHI</name>
<proteinExistence type="inferred from homology"/>
<dbReference type="SUPFAM" id="SSF88659">
    <property type="entry name" value="Sigma3 and sigma4 domains of RNA polymerase sigma factors"/>
    <property type="match status" value="1"/>
</dbReference>
<comment type="similarity">
    <text evidence="1">Belongs to the sigma-70 factor family. ECF subfamily.</text>
</comment>
<evidence type="ECO:0000256" key="5">
    <source>
        <dbReference type="SAM" id="Phobius"/>
    </source>
</evidence>
<dbReference type="InterPro" id="IPR014284">
    <property type="entry name" value="RNA_pol_sigma-70_dom"/>
</dbReference>
<dbReference type="NCBIfam" id="TIGR02937">
    <property type="entry name" value="sigma70-ECF"/>
    <property type="match status" value="1"/>
</dbReference>
<dbReference type="InterPro" id="IPR014327">
    <property type="entry name" value="RNA_pol_sigma70_bacteroid"/>
</dbReference>
<dbReference type="OrthoDB" id="659569at2"/>
<dbReference type="InterPro" id="IPR039425">
    <property type="entry name" value="RNA_pol_sigma-70-like"/>
</dbReference>
<feature type="transmembrane region" description="Helical" evidence="5">
    <location>
        <begin position="176"/>
        <end position="195"/>
    </location>
</feature>
<dbReference type="InterPro" id="IPR036388">
    <property type="entry name" value="WH-like_DNA-bd_sf"/>
</dbReference>
<dbReference type="Gene3D" id="1.10.1740.10">
    <property type="match status" value="1"/>
</dbReference>
<evidence type="ECO:0000259" key="6">
    <source>
        <dbReference type="Pfam" id="PF04542"/>
    </source>
</evidence>
<dbReference type="RefSeq" id="WP_084287293.1">
    <property type="nucleotide sequence ID" value="NZ_FWYB01000001.1"/>
</dbReference>
<keyword evidence="4" id="KW-0804">Transcription</keyword>
<evidence type="ECO:0000256" key="4">
    <source>
        <dbReference type="ARBA" id="ARBA00023163"/>
    </source>
</evidence>
<keyword evidence="5" id="KW-0472">Membrane</keyword>
<dbReference type="Pfam" id="PF08281">
    <property type="entry name" value="Sigma70_r4_2"/>
    <property type="match status" value="1"/>
</dbReference>
<dbReference type="PANTHER" id="PTHR43133:SF46">
    <property type="entry name" value="RNA POLYMERASE SIGMA-70 FACTOR ECF SUBFAMILY"/>
    <property type="match status" value="1"/>
</dbReference>
<keyword evidence="9" id="KW-1185">Reference proteome</keyword>
<dbReference type="EMBL" id="FWYB01000001">
    <property type="protein sequence ID" value="SMC61761.1"/>
    <property type="molecule type" value="Genomic_DNA"/>
</dbReference>
<dbReference type="InterPro" id="IPR007627">
    <property type="entry name" value="RNA_pol_sigma70_r2"/>
</dbReference>
<reference evidence="8 9" key="1">
    <citation type="submission" date="2017-04" db="EMBL/GenBank/DDBJ databases">
        <authorList>
            <person name="Afonso C.L."/>
            <person name="Miller P.J."/>
            <person name="Scott M.A."/>
            <person name="Spackman E."/>
            <person name="Goraichik I."/>
            <person name="Dimitrov K.M."/>
            <person name="Suarez D.L."/>
            <person name="Swayne D.E."/>
        </authorList>
    </citation>
    <scope>NUCLEOTIDE SEQUENCE [LARGE SCALE GENOMIC DNA]</scope>
    <source>
        <strain evidence="8 9">DSM 19625</strain>
    </source>
</reference>
<gene>
    <name evidence="8" type="ORF">SAMN04488101_101745</name>
</gene>
<keyword evidence="2" id="KW-0805">Transcription regulation</keyword>
<keyword evidence="5" id="KW-1133">Transmembrane helix</keyword>
<dbReference type="AlphaFoldDB" id="A0A1W2AMS4"/>
<dbReference type="InterPro" id="IPR013249">
    <property type="entry name" value="RNA_pol_sigma70_r4_t2"/>
</dbReference>
<dbReference type="GO" id="GO:0016987">
    <property type="term" value="F:sigma factor activity"/>
    <property type="evidence" value="ECO:0007669"/>
    <property type="project" value="UniProtKB-KW"/>
</dbReference>
<dbReference type="Proteomes" id="UP000192678">
    <property type="component" value="Unassembled WGS sequence"/>
</dbReference>
<evidence type="ECO:0000259" key="7">
    <source>
        <dbReference type="Pfam" id="PF08281"/>
    </source>
</evidence>
<keyword evidence="3" id="KW-0731">Sigma factor</keyword>
<feature type="domain" description="RNA polymerase sigma-70 region 2" evidence="6">
    <location>
        <begin position="27"/>
        <end position="87"/>
    </location>
</feature>
<organism evidence="8 9">
    <name type="scientific">Pedobacter nyackensis</name>
    <dbReference type="NCBI Taxonomy" id="475255"/>
    <lineage>
        <taxon>Bacteria</taxon>
        <taxon>Pseudomonadati</taxon>
        <taxon>Bacteroidota</taxon>
        <taxon>Sphingobacteriia</taxon>
        <taxon>Sphingobacteriales</taxon>
        <taxon>Sphingobacteriaceae</taxon>
        <taxon>Pedobacter</taxon>
    </lineage>
</organism>
<protein>
    <submittedName>
        <fullName evidence="8">RNA polymerase sigma-70 factor, ECF subfamily</fullName>
    </submittedName>
</protein>
<dbReference type="GO" id="GO:0006352">
    <property type="term" value="P:DNA-templated transcription initiation"/>
    <property type="evidence" value="ECO:0007669"/>
    <property type="project" value="InterPro"/>
</dbReference>
<dbReference type="GO" id="GO:0003677">
    <property type="term" value="F:DNA binding"/>
    <property type="evidence" value="ECO:0007669"/>
    <property type="project" value="InterPro"/>
</dbReference>
<feature type="domain" description="RNA polymerase sigma factor 70 region 4 type 2" evidence="7">
    <location>
        <begin position="125"/>
        <end position="176"/>
    </location>
</feature>
<dbReference type="SUPFAM" id="SSF88946">
    <property type="entry name" value="Sigma2 domain of RNA polymerase sigma factors"/>
    <property type="match status" value="1"/>
</dbReference>
<dbReference type="Gene3D" id="1.10.10.10">
    <property type="entry name" value="Winged helix-like DNA-binding domain superfamily/Winged helix DNA-binding domain"/>
    <property type="match status" value="1"/>
</dbReference>
<dbReference type="InterPro" id="IPR013324">
    <property type="entry name" value="RNA_pol_sigma_r3/r4-like"/>
</dbReference>
<evidence type="ECO:0000313" key="8">
    <source>
        <dbReference type="EMBL" id="SMC61761.1"/>
    </source>
</evidence>
<evidence type="ECO:0000256" key="1">
    <source>
        <dbReference type="ARBA" id="ARBA00010641"/>
    </source>
</evidence>
<dbReference type="NCBIfam" id="TIGR02985">
    <property type="entry name" value="Sig70_bacteroi1"/>
    <property type="match status" value="1"/>
</dbReference>